<dbReference type="PANTHER" id="PTHR10545:SF42">
    <property type="entry name" value="ACETYLTRANSFERASE"/>
    <property type="match status" value="1"/>
</dbReference>
<dbReference type="RefSeq" id="WP_204118025.1">
    <property type="nucleotide sequence ID" value="NZ_BOLV01000002.1"/>
</dbReference>
<dbReference type="EC" id="2.3.-.-" evidence="4"/>
<evidence type="ECO:0000256" key="1">
    <source>
        <dbReference type="ARBA" id="ARBA00022679"/>
    </source>
</evidence>
<dbReference type="PROSITE" id="PS51186">
    <property type="entry name" value="GNAT"/>
    <property type="match status" value="1"/>
</dbReference>
<organism evidence="4 5">
    <name type="scientific">Lacticaseibacillus suilingensis</name>
    <dbReference type="NCBI Taxonomy" id="2799577"/>
    <lineage>
        <taxon>Bacteria</taxon>
        <taxon>Bacillati</taxon>
        <taxon>Bacillota</taxon>
        <taxon>Bacilli</taxon>
        <taxon>Lactobacillales</taxon>
        <taxon>Lactobacillaceae</taxon>
        <taxon>Lacticaseibacillus</taxon>
    </lineage>
</organism>
<feature type="domain" description="N-acetyltransferase" evidence="3">
    <location>
        <begin position="1"/>
        <end position="147"/>
    </location>
</feature>
<evidence type="ECO:0000256" key="2">
    <source>
        <dbReference type="ARBA" id="ARBA00023315"/>
    </source>
</evidence>
<evidence type="ECO:0000313" key="4">
    <source>
        <dbReference type="EMBL" id="MFD1399171.1"/>
    </source>
</evidence>
<sequence length="147" mass="16527">MIRALKVEELPQVVPMFHDYYASSTVPHQFMDAELQTFLTRILTQHQGALLVADSGGQLAGFALLYLTYETRAMKPLTILNDLFVAAPFRQQGLARALTAASGDWAKAQGCEEMIWQTRTTNIGAQHLYDQVATREAGWIHYAQRLE</sequence>
<dbReference type="GO" id="GO:0016746">
    <property type="term" value="F:acyltransferase activity"/>
    <property type="evidence" value="ECO:0007669"/>
    <property type="project" value="UniProtKB-KW"/>
</dbReference>
<dbReference type="PANTHER" id="PTHR10545">
    <property type="entry name" value="DIAMINE N-ACETYLTRANSFERASE"/>
    <property type="match status" value="1"/>
</dbReference>
<evidence type="ECO:0000313" key="5">
    <source>
        <dbReference type="Proteomes" id="UP001597199"/>
    </source>
</evidence>
<dbReference type="InterPro" id="IPR016181">
    <property type="entry name" value="Acyl_CoA_acyltransferase"/>
</dbReference>
<dbReference type="CDD" id="cd04301">
    <property type="entry name" value="NAT_SF"/>
    <property type="match status" value="1"/>
</dbReference>
<evidence type="ECO:0000259" key="3">
    <source>
        <dbReference type="PROSITE" id="PS51186"/>
    </source>
</evidence>
<keyword evidence="1 4" id="KW-0808">Transferase</keyword>
<comment type="caution">
    <text evidence="4">The sequence shown here is derived from an EMBL/GenBank/DDBJ whole genome shotgun (WGS) entry which is preliminary data.</text>
</comment>
<dbReference type="Gene3D" id="3.40.630.30">
    <property type="match status" value="1"/>
</dbReference>
<gene>
    <name evidence="4" type="ORF">ACFQ41_07595</name>
</gene>
<dbReference type="Proteomes" id="UP001597199">
    <property type="component" value="Unassembled WGS sequence"/>
</dbReference>
<reference evidence="5" key="1">
    <citation type="journal article" date="2019" name="Int. J. Syst. Evol. Microbiol.">
        <title>The Global Catalogue of Microorganisms (GCM) 10K type strain sequencing project: providing services to taxonomists for standard genome sequencing and annotation.</title>
        <authorList>
            <consortium name="The Broad Institute Genomics Platform"/>
            <consortium name="The Broad Institute Genome Sequencing Center for Infectious Disease"/>
            <person name="Wu L."/>
            <person name="Ma J."/>
        </authorList>
    </citation>
    <scope>NUCLEOTIDE SEQUENCE [LARGE SCALE GENOMIC DNA]</scope>
    <source>
        <strain evidence="5">CCM 9110</strain>
    </source>
</reference>
<protein>
    <submittedName>
        <fullName evidence="4">GNAT family N-acetyltransferase</fullName>
        <ecNumber evidence="4">2.3.-.-</ecNumber>
    </submittedName>
</protein>
<keyword evidence="2 4" id="KW-0012">Acyltransferase</keyword>
<dbReference type="EMBL" id="JBHTOA010000031">
    <property type="protein sequence ID" value="MFD1399171.1"/>
    <property type="molecule type" value="Genomic_DNA"/>
</dbReference>
<dbReference type="Pfam" id="PF00583">
    <property type="entry name" value="Acetyltransf_1"/>
    <property type="match status" value="1"/>
</dbReference>
<name>A0ABW4BF83_9LACO</name>
<keyword evidence="5" id="KW-1185">Reference proteome</keyword>
<dbReference type="SUPFAM" id="SSF55729">
    <property type="entry name" value="Acyl-CoA N-acyltransferases (Nat)"/>
    <property type="match status" value="1"/>
</dbReference>
<dbReference type="InterPro" id="IPR051016">
    <property type="entry name" value="Diverse_Substrate_AcTransf"/>
</dbReference>
<accession>A0ABW4BF83</accession>
<dbReference type="InterPro" id="IPR000182">
    <property type="entry name" value="GNAT_dom"/>
</dbReference>
<proteinExistence type="predicted"/>